<feature type="region of interest" description="Disordered" evidence="1">
    <location>
        <begin position="90"/>
        <end position="112"/>
    </location>
</feature>
<name>A0ABR0FKH6_9PEZI</name>
<evidence type="ECO:0008006" key="4">
    <source>
        <dbReference type="Google" id="ProtNLM"/>
    </source>
</evidence>
<reference evidence="2 3" key="1">
    <citation type="journal article" date="2023" name="bioRxiv">
        <title>High-quality genome assemblies of four members of thePodospora anserinaspecies complex.</title>
        <authorList>
            <person name="Ament-Velasquez S.L."/>
            <person name="Vogan A.A."/>
            <person name="Wallerman O."/>
            <person name="Hartmann F."/>
            <person name="Gautier V."/>
            <person name="Silar P."/>
            <person name="Giraud T."/>
            <person name="Johannesson H."/>
        </authorList>
    </citation>
    <scope>NUCLEOTIDE SEQUENCE [LARGE SCALE GENOMIC DNA]</scope>
    <source>
        <strain evidence="2 3">CBS 112042</strain>
    </source>
</reference>
<dbReference type="RefSeq" id="XP_062732924.1">
    <property type="nucleotide sequence ID" value="XM_062877202.1"/>
</dbReference>
<keyword evidence="3" id="KW-1185">Reference proteome</keyword>
<evidence type="ECO:0000256" key="1">
    <source>
        <dbReference type="SAM" id="MobiDB-lite"/>
    </source>
</evidence>
<dbReference type="GeneID" id="87896684"/>
<gene>
    <name evidence="2" type="ORF">QC761_300415</name>
</gene>
<accession>A0ABR0FKH6</accession>
<proteinExistence type="predicted"/>
<protein>
    <recommendedName>
        <fullName evidence="4">Infection structure specific protein</fullName>
    </recommendedName>
</protein>
<dbReference type="EMBL" id="JAFFGZ010000005">
    <property type="protein sequence ID" value="KAK4643948.1"/>
    <property type="molecule type" value="Genomic_DNA"/>
</dbReference>
<sequence>MMKTEVFCKIRYIRTPYCHDFFLHSTSFTSPLISRTLHLTYLAPTVLDKYLLHLALPTYLIIKMQSKNLLLAATLAASAMANEVILRQAQDESPAPSTTPVPDNSQPEPSGTIFTESQAVVNDGTPETITIITTTPPGTTLSTTTSGGATCGALVTSFYSAFPTPTGAYSTYLNSVISKGDVCALVRSVPATVSSAAAAYETALDNYFARPENLESILDVGDCLAATPSLALAGANSAEVKFLAKATDLSKCKSAAPGVSIRGAAVLAGVAAVACAFGMI</sequence>
<organism evidence="2 3">
    <name type="scientific">Podospora bellae-mahoneyi</name>
    <dbReference type="NCBI Taxonomy" id="2093777"/>
    <lineage>
        <taxon>Eukaryota</taxon>
        <taxon>Fungi</taxon>
        <taxon>Dikarya</taxon>
        <taxon>Ascomycota</taxon>
        <taxon>Pezizomycotina</taxon>
        <taxon>Sordariomycetes</taxon>
        <taxon>Sordariomycetidae</taxon>
        <taxon>Sordariales</taxon>
        <taxon>Podosporaceae</taxon>
        <taxon>Podospora</taxon>
    </lineage>
</organism>
<comment type="caution">
    <text evidence="2">The sequence shown here is derived from an EMBL/GenBank/DDBJ whole genome shotgun (WGS) entry which is preliminary data.</text>
</comment>
<evidence type="ECO:0000313" key="3">
    <source>
        <dbReference type="Proteomes" id="UP001322138"/>
    </source>
</evidence>
<feature type="compositionally biased region" description="Polar residues" evidence="1">
    <location>
        <begin position="95"/>
        <end position="112"/>
    </location>
</feature>
<evidence type="ECO:0000313" key="2">
    <source>
        <dbReference type="EMBL" id="KAK4643948.1"/>
    </source>
</evidence>
<dbReference type="Proteomes" id="UP001322138">
    <property type="component" value="Unassembled WGS sequence"/>
</dbReference>